<name>A0ABD3S7E8_9LAMI</name>
<keyword evidence="3" id="KW-1185">Reference proteome</keyword>
<evidence type="ECO:0000256" key="1">
    <source>
        <dbReference type="SAM" id="MobiDB-lite"/>
    </source>
</evidence>
<evidence type="ECO:0000313" key="3">
    <source>
        <dbReference type="Proteomes" id="UP001634393"/>
    </source>
</evidence>
<feature type="compositionally biased region" description="Polar residues" evidence="1">
    <location>
        <begin position="1"/>
        <end position="10"/>
    </location>
</feature>
<protein>
    <submittedName>
        <fullName evidence="2">Uncharacterized protein</fullName>
    </submittedName>
</protein>
<proteinExistence type="predicted"/>
<dbReference type="AlphaFoldDB" id="A0ABD3S7E8"/>
<organism evidence="2 3">
    <name type="scientific">Penstemon smallii</name>
    <dbReference type="NCBI Taxonomy" id="265156"/>
    <lineage>
        <taxon>Eukaryota</taxon>
        <taxon>Viridiplantae</taxon>
        <taxon>Streptophyta</taxon>
        <taxon>Embryophyta</taxon>
        <taxon>Tracheophyta</taxon>
        <taxon>Spermatophyta</taxon>
        <taxon>Magnoliopsida</taxon>
        <taxon>eudicotyledons</taxon>
        <taxon>Gunneridae</taxon>
        <taxon>Pentapetalae</taxon>
        <taxon>asterids</taxon>
        <taxon>lamiids</taxon>
        <taxon>Lamiales</taxon>
        <taxon>Plantaginaceae</taxon>
        <taxon>Cheloneae</taxon>
        <taxon>Penstemon</taxon>
    </lineage>
</organism>
<reference evidence="2 3" key="1">
    <citation type="submission" date="2024-12" db="EMBL/GenBank/DDBJ databases">
        <title>The unique morphological basis and parallel evolutionary history of personate flowers in Penstemon.</title>
        <authorList>
            <person name="Depatie T.H."/>
            <person name="Wessinger C.A."/>
        </authorList>
    </citation>
    <scope>NUCLEOTIDE SEQUENCE [LARGE SCALE GENOMIC DNA]</scope>
    <source>
        <strain evidence="2">WTNN_2</strain>
        <tissue evidence="2">Leaf</tissue>
    </source>
</reference>
<dbReference type="EMBL" id="JBJXBP010000007">
    <property type="protein sequence ID" value="KAL3820444.1"/>
    <property type="molecule type" value="Genomic_DNA"/>
</dbReference>
<comment type="caution">
    <text evidence="2">The sequence shown here is derived from an EMBL/GenBank/DDBJ whole genome shotgun (WGS) entry which is preliminary data.</text>
</comment>
<feature type="region of interest" description="Disordered" evidence="1">
    <location>
        <begin position="1"/>
        <end position="25"/>
    </location>
</feature>
<dbReference type="Proteomes" id="UP001634393">
    <property type="component" value="Unassembled WGS sequence"/>
</dbReference>
<gene>
    <name evidence="2" type="ORF">ACJIZ3_006349</name>
</gene>
<accession>A0ABD3S7E8</accession>
<evidence type="ECO:0000313" key="2">
    <source>
        <dbReference type="EMBL" id="KAL3820444.1"/>
    </source>
</evidence>
<sequence>MTYSITGQQKMRSKRRKSSVVNSRNVRAKSEEEKVKRPGYAWIWF</sequence>